<evidence type="ECO:0000313" key="3">
    <source>
        <dbReference type="Proteomes" id="UP000056905"/>
    </source>
</evidence>
<sequence>MAVLVVGLGGARTGAEAATLEPMTLPGMCLSMSGEDGQAESRECDGGPTQDLIFPIGTGPIGHAGRCLAPRDGGLYPELFATDCNGSPGQTWSMAPGGEVRNAAGQCLAVLGLSSRSGERIYAGSCSTVSGPQRWRKQVSSPPYRNAVGGLETAGHSGECLAWIEAGSFIGLAACDDSASQRFSRRQDSFGHWRSKGGCLTGSGLGEVLTIGACGSGRAMMWLFRPDGRLVDGFGQCAEARDEHGRIVVRMTACGTAPQQAWSLRTSG</sequence>
<dbReference type="KEGG" id="chq:AQ619_09295"/>
<proteinExistence type="predicted"/>
<dbReference type="EMBL" id="CP013002">
    <property type="protein sequence ID" value="ALL13529.1"/>
    <property type="molecule type" value="Genomic_DNA"/>
</dbReference>
<dbReference type="PROSITE" id="PS50231">
    <property type="entry name" value="RICIN_B_LECTIN"/>
    <property type="match status" value="2"/>
</dbReference>
<reference evidence="2 3" key="1">
    <citation type="submission" date="2015-10" db="EMBL/GenBank/DDBJ databases">
        <title>Conservation of the essential genome among Caulobacter and Brevundimonas species.</title>
        <authorList>
            <person name="Scott D."/>
            <person name="Ely B."/>
        </authorList>
    </citation>
    <scope>NUCLEOTIDE SEQUENCE [LARGE SCALE GENOMIC DNA]</scope>
    <source>
        <strain evidence="2 3">CB4</strain>
    </source>
</reference>
<dbReference type="AlphaFoldDB" id="A0A0P0NZH7"/>
<feature type="domain" description="Ricin B lectin" evidence="1">
    <location>
        <begin position="13"/>
        <end position="138"/>
    </location>
</feature>
<name>A0A0P0NZH7_9CAUL</name>
<dbReference type="Proteomes" id="UP000056905">
    <property type="component" value="Chromosome"/>
</dbReference>
<dbReference type="InterPro" id="IPR035992">
    <property type="entry name" value="Ricin_B-like_lectins"/>
</dbReference>
<accession>A0A0P0NZH7</accession>
<feature type="domain" description="Ricin B lectin" evidence="1">
    <location>
        <begin position="149"/>
        <end position="265"/>
    </location>
</feature>
<dbReference type="InterPro" id="IPR000772">
    <property type="entry name" value="Ricin_B_lectin"/>
</dbReference>
<gene>
    <name evidence="2" type="ORF">AQ619_09295</name>
</gene>
<evidence type="ECO:0000259" key="1">
    <source>
        <dbReference type="SMART" id="SM00458"/>
    </source>
</evidence>
<dbReference type="OrthoDB" id="7821947at2"/>
<keyword evidence="3" id="KW-1185">Reference proteome</keyword>
<organism evidence="2 3">
    <name type="scientific">Caulobacter henricii</name>
    <dbReference type="NCBI Taxonomy" id="69395"/>
    <lineage>
        <taxon>Bacteria</taxon>
        <taxon>Pseudomonadati</taxon>
        <taxon>Pseudomonadota</taxon>
        <taxon>Alphaproteobacteria</taxon>
        <taxon>Caulobacterales</taxon>
        <taxon>Caulobacteraceae</taxon>
        <taxon>Caulobacter</taxon>
    </lineage>
</organism>
<protein>
    <recommendedName>
        <fullName evidence="1">Ricin B lectin domain-containing protein</fullName>
    </recommendedName>
</protein>
<dbReference type="Gene3D" id="2.80.10.50">
    <property type="match status" value="2"/>
</dbReference>
<dbReference type="SUPFAM" id="SSF50370">
    <property type="entry name" value="Ricin B-like lectins"/>
    <property type="match status" value="2"/>
</dbReference>
<dbReference type="SMART" id="SM00458">
    <property type="entry name" value="RICIN"/>
    <property type="match status" value="2"/>
</dbReference>
<dbReference type="Pfam" id="PF00652">
    <property type="entry name" value="Ricin_B_lectin"/>
    <property type="match status" value="2"/>
</dbReference>
<evidence type="ECO:0000313" key="2">
    <source>
        <dbReference type="EMBL" id="ALL13529.1"/>
    </source>
</evidence>